<evidence type="ECO:0008006" key="3">
    <source>
        <dbReference type="Google" id="ProtNLM"/>
    </source>
</evidence>
<dbReference type="AlphaFoldDB" id="A0A7W5A4D4"/>
<evidence type="ECO:0000313" key="1">
    <source>
        <dbReference type="EMBL" id="MBB3089039.1"/>
    </source>
</evidence>
<dbReference type="InterPro" id="IPR023214">
    <property type="entry name" value="HAD_sf"/>
</dbReference>
<organism evidence="1 2">
    <name type="scientific">Nocardioides albus</name>
    <dbReference type="NCBI Taxonomy" id="1841"/>
    <lineage>
        <taxon>Bacteria</taxon>
        <taxon>Bacillati</taxon>
        <taxon>Actinomycetota</taxon>
        <taxon>Actinomycetes</taxon>
        <taxon>Propionibacteriales</taxon>
        <taxon>Nocardioidaceae</taxon>
        <taxon>Nocardioides</taxon>
    </lineage>
</organism>
<dbReference type="Pfam" id="PF08282">
    <property type="entry name" value="Hydrolase_3"/>
    <property type="match status" value="1"/>
</dbReference>
<dbReference type="EMBL" id="JACHXG010000004">
    <property type="protein sequence ID" value="MBB3089039.1"/>
    <property type="molecule type" value="Genomic_DNA"/>
</dbReference>
<dbReference type="Gene3D" id="3.40.50.1000">
    <property type="entry name" value="HAD superfamily/HAD-like"/>
    <property type="match status" value="1"/>
</dbReference>
<accession>A0A7W5A4D4</accession>
<dbReference type="Gene3D" id="3.30.1240.10">
    <property type="match status" value="1"/>
</dbReference>
<dbReference type="PANTHER" id="PTHR10000">
    <property type="entry name" value="PHOSPHOSERINE PHOSPHATASE"/>
    <property type="match status" value="1"/>
</dbReference>
<dbReference type="GO" id="GO:0000287">
    <property type="term" value="F:magnesium ion binding"/>
    <property type="evidence" value="ECO:0007669"/>
    <property type="project" value="TreeGrafter"/>
</dbReference>
<dbReference type="GO" id="GO:0016791">
    <property type="term" value="F:phosphatase activity"/>
    <property type="evidence" value="ECO:0007669"/>
    <property type="project" value="TreeGrafter"/>
</dbReference>
<comment type="caution">
    <text evidence="1">The sequence shown here is derived from an EMBL/GenBank/DDBJ whole genome shotgun (WGS) entry which is preliminary data.</text>
</comment>
<dbReference type="Proteomes" id="UP000577707">
    <property type="component" value="Unassembled WGS sequence"/>
</dbReference>
<protein>
    <recommendedName>
        <fullName evidence="3">Haloacid dehalogenase</fullName>
    </recommendedName>
</protein>
<evidence type="ECO:0000313" key="2">
    <source>
        <dbReference type="Proteomes" id="UP000577707"/>
    </source>
</evidence>
<dbReference type="PANTHER" id="PTHR10000:SF8">
    <property type="entry name" value="HAD SUPERFAMILY HYDROLASE-LIKE, TYPE 3"/>
    <property type="match status" value="1"/>
</dbReference>
<name>A0A7W5A4D4_9ACTN</name>
<keyword evidence="2" id="KW-1185">Reference proteome</keyword>
<reference evidence="1 2" key="1">
    <citation type="submission" date="2020-08" db="EMBL/GenBank/DDBJ databases">
        <title>Genomic Encyclopedia of Type Strains, Phase III (KMG-III): the genomes of soil and plant-associated and newly described type strains.</title>
        <authorList>
            <person name="Whitman W."/>
        </authorList>
    </citation>
    <scope>NUCLEOTIDE SEQUENCE [LARGE SCALE GENOMIC DNA]</scope>
    <source>
        <strain evidence="1 2">CECT 3302</strain>
    </source>
</reference>
<dbReference type="InterPro" id="IPR036412">
    <property type="entry name" value="HAD-like_sf"/>
</dbReference>
<dbReference type="RefSeq" id="WP_183544726.1">
    <property type="nucleotide sequence ID" value="NZ_BMQT01000002.1"/>
</dbReference>
<dbReference type="GO" id="GO:0005829">
    <property type="term" value="C:cytosol"/>
    <property type="evidence" value="ECO:0007669"/>
    <property type="project" value="TreeGrafter"/>
</dbReference>
<dbReference type="SUPFAM" id="SSF56784">
    <property type="entry name" value="HAD-like"/>
    <property type="match status" value="1"/>
</dbReference>
<sequence length="297" mass="31659">MSTLILSDLDGTLLGPGASLSTSTRDGINDLVANGLQFTYATARSYVSAARVTDGLDLRIPVTVSGGAFQLDPHTGAILNEERIPDDDLDTVLRICREHRVPPIVYNGTPTAERAAWVEDEESDGMRRFLADRVGDSRFRPAPGWAQLPRSGVFYSTIIGEAAAIAALTIDIAAATDGRLSLIAQIDTHHPQDTYLELSAARATKAHAVAWLRDHLSVDQVVVYGDNLNDLPMFGAADQAYAVANAAWDVLAAATGVIGANTDDGVLDHLVSAWSRDEPTMRTTELLNGPQSGPIAT</sequence>
<proteinExistence type="predicted"/>
<gene>
    <name evidence="1" type="ORF">FHS12_001985</name>
</gene>